<keyword evidence="3" id="KW-1185">Reference proteome</keyword>
<dbReference type="Proteomes" id="UP001301958">
    <property type="component" value="Unassembled WGS sequence"/>
</dbReference>
<name>A0AAN6YKL7_9PEZI</name>
<sequence>MLPKGQERRRSAPRFPHRNCNGNAKSADYYKQLARTAKATAPRAVHPDTTKQNMSNITKRWSEYCKFLQLDPQEYLEGAGSEEVMVFFRWLLDQRSTIKKRSTLNEYKRMWMMVYRKSTGRDFPREQAEHLQNYIMQLSVTYKLDILDKEKPVLNADDMYLILHHHWVRDESIFPHERQRLQLALMLLVQAYTATRPRVISYRPTNHKKPQWRQTEGF</sequence>
<evidence type="ECO:0000313" key="2">
    <source>
        <dbReference type="EMBL" id="KAK4220814.1"/>
    </source>
</evidence>
<protein>
    <submittedName>
        <fullName evidence="2">Uncharacterized protein</fullName>
    </submittedName>
</protein>
<organism evidence="2 3">
    <name type="scientific">Podospora fimiseda</name>
    <dbReference type="NCBI Taxonomy" id="252190"/>
    <lineage>
        <taxon>Eukaryota</taxon>
        <taxon>Fungi</taxon>
        <taxon>Dikarya</taxon>
        <taxon>Ascomycota</taxon>
        <taxon>Pezizomycotina</taxon>
        <taxon>Sordariomycetes</taxon>
        <taxon>Sordariomycetidae</taxon>
        <taxon>Sordariales</taxon>
        <taxon>Podosporaceae</taxon>
        <taxon>Podospora</taxon>
    </lineage>
</organism>
<evidence type="ECO:0000256" key="1">
    <source>
        <dbReference type="SAM" id="MobiDB-lite"/>
    </source>
</evidence>
<dbReference type="PANTHER" id="PTHR37535">
    <property type="entry name" value="FLUG DOMAIN PROTEIN"/>
    <property type="match status" value="1"/>
</dbReference>
<comment type="caution">
    <text evidence="2">The sequence shown here is derived from an EMBL/GenBank/DDBJ whole genome shotgun (WGS) entry which is preliminary data.</text>
</comment>
<reference evidence="2" key="2">
    <citation type="submission" date="2023-05" db="EMBL/GenBank/DDBJ databases">
        <authorList>
            <consortium name="Lawrence Berkeley National Laboratory"/>
            <person name="Steindorff A."/>
            <person name="Hensen N."/>
            <person name="Bonometti L."/>
            <person name="Westerberg I."/>
            <person name="Brannstrom I.O."/>
            <person name="Guillou S."/>
            <person name="Cros-Aarteil S."/>
            <person name="Calhoun S."/>
            <person name="Haridas S."/>
            <person name="Kuo A."/>
            <person name="Mondo S."/>
            <person name="Pangilinan J."/>
            <person name="Riley R."/>
            <person name="Labutti K."/>
            <person name="Andreopoulos B."/>
            <person name="Lipzen A."/>
            <person name="Chen C."/>
            <person name="Yanf M."/>
            <person name="Daum C."/>
            <person name="Ng V."/>
            <person name="Clum A."/>
            <person name="Ohm R."/>
            <person name="Martin F."/>
            <person name="Silar P."/>
            <person name="Natvig D."/>
            <person name="Lalanne C."/>
            <person name="Gautier V."/>
            <person name="Ament-Velasquez S.L."/>
            <person name="Kruys A."/>
            <person name="Hutchinson M.I."/>
            <person name="Powell A.J."/>
            <person name="Barry K."/>
            <person name="Miller A.N."/>
            <person name="Grigoriev I.V."/>
            <person name="Debuchy R."/>
            <person name="Gladieux P."/>
            <person name="Thoren M.H."/>
            <person name="Johannesson H."/>
        </authorList>
    </citation>
    <scope>NUCLEOTIDE SEQUENCE</scope>
    <source>
        <strain evidence="2">CBS 990.96</strain>
    </source>
</reference>
<feature type="compositionally biased region" description="Basic and acidic residues" evidence="1">
    <location>
        <begin position="1"/>
        <end position="10"/>
    </location>
</feature>
<dbReference type="AlphaFoldDB" id="A0AAN6YKL7"/>
<dbReference type="PANTHER" id="PTHR37535:SF2">
    <property type="entry name" value="FINGER DOMAIN PROTEIN, PUTATIVE (AFU_ORTHOLOGUE AFUA_6G09300)-RELATED"/>
    <property type="match status" value="1"/>
</dbReference>
<reference evidence="2" key="1">
    <citation type="journal article" date="2023" name="Mol. Phylogenet. Evol.">
        <title>Genome-scale phylogeny and comparative genomics of the fungal order Sordariales.</title>
        <authorList>
            <person name="Hensen N."/>
            <person name="Bonometti L."/>
            <person name="Westerberg I."/>
            <person name="Brannstrom I.O."/>
            <person name="Guillou S."/>
            <person name="Cros-Aarteil S."/>
            <person name="Calhoun S."/>
            <person name="Haridas S."/>
            <person name="Kuo A."/>
            <person name="Mondo S."/>
            <person name="Pangilinan J."/>
            <person name="Riley R."/>
            <person name="LaButti K."/>
            <person name="Andreopoulos B."/>
            <person name="Lipzen A."/>
            <person name="Chen C."/>
            <person name="Yan M."/>
            <person name="Daum C."/>
            <person name="Ng V."/>
            <person name="Clum A."/>
            <person name="Steindorff A."/>
            <person name="Ohm R.A."/>
            <person name="Martin F."/>
            <person name="Silar P."/>
            <person name="Natvig D.O."/>
            <person name="Lalanne C."/>
            <person name="Gautier V."/>
            <person name="Ament-Velasquez S.L."/>
            <person name="Kruys A."/>
            <person name="Hutchinson M.I."/>
            <person name="Powell A.J."/>
            <person name="Barry K."/>
            <person name="Miller A.N."/>
            <person name="Grigoriev I.V."/>
            <person name="Debuchy R."/>
            <person name="Gladieux P."/>
            <person name="Hiltunen Thoren M."/>
            <person name="Johannesson H."/>
        </authorList>
    </citation>
    <scope>NUCLEOTIDE SEQUENCE</scope>
    <source>
        <strain evidence="2">CBS 990.96</strain>
    </source>
</reference>
<accession>A0AAN6YKL7</accession>
<evidence type="ECO:0000313" key="3">
    <source>
        <dbReference type="Proteomes" id="UP001301958"/>
    </source>
</evidence>
<gene>
    <name evidence="2" type="ORF">QBC38DRAFT_160950</name>
</gene>
<proteinExistence type="predicted"/>
<dbReference type="EMBL" id="MU865634">
    <property type="protein sequence ID" value="KAK4220814.1"/>
    <property type="molecule type" value="Genomic_DNA"/>
</dbReference>
<feature type="region of interest" description="Disordered" evidence="1">
    <location>
        <begin position="1"/>
        <end position="24"/>
    </location>
</feature>